<dbReference type="KEGG" id="nhy:JQS43_24315"/>
<sequence length="88" mass="9749">MTATLDRFATDVLARCRWALAHNNGHPNRAWSTGQQLAVALVLRDRKHLAAMDCTITEAAQQVAAGMWSPPRDMNQWLAAIRTALAHD</sequence>
<evidence type="ECO:0000313" key="1">
    <source>
        <dbReference type="EMBL" id="QSB14560.1"/>
    </source>
</evidence>
<evidence type="ECO:0000313" key="2">
    <source>
        <dbReference type="Proteomes" id="UP000662857"/>
    </source>
</evidence>
<accession>A0A895YKD0</accession>
<dbReference type="EMBL" id="CP070499">
    <property type="protein sequence ID" value="QSB14560.1"/>
    <property type="molecule type" value="Genomic_DNA"/>
</dbReference>
<dbReference type="Proteomes" id="UP000662857">
    <property type="component" value="Chromosome"/>
</dbReference>
<gene>
    <name evidence="1" type="ORF">JQS43_24315</name>
</gene>
<keyword evidence="2" id="KW-1185">Reference proteome</keyword>
<dbReference type="RefSeq" id="WP_239676701.1">
    <property type="nucleotide sequence ID" value="NZ_CP070499.1"/>
</dbReference>
<dbReference type="AlphaFoldDB" id="A0A895YKD0"/>
<organism evidence="1 2">
    <name type="scientific">Natronosporangium hydrolyticum</name>
    <dbReference type="NCBI Taxonomy" id="2811111"/>
    <lineage>
        <taxon>Bacteria</taxon>
        <taxon>Bacillati</taxon>
        <taxon>Actinomycetota</taxon>
        <taxon>Actinomycetes</taxon>
        <taxon>Micromonosporales</taxon>
        <taxon>Micromonosporaceae</taxon>
        <taxon>Natronosporangium</taxon>
    </lineage>
</organism>
<name>A0A895YKD0_9ACTN</name>
<proteinExistence type="predicted"/>
<reference evidence="1" key="1">
    <citation type="submission" date="2021-02" db="EMBL/GenBank/DDBJ databases">
        <title>Natrosporangium hydrolyticum gen. nov., sp. nov, a haloalkaliphilic actinobacterium from a soda solonchak soil.</title>
        <authorList>
            <person name="Sorokin D.Y."/>
            <person name="Khijniak T.V."/>
            <person name="Zakharycheva A.P."/>
            <person name="Boueva O.V."/>
            <person name="Ariskina E.V."/>
            <person name="Hahnke R.L."/>
            <person name="Bunk B."/>
            <person name="Sproer C."/>
            <person name="Schumann P."/>
            <person name="Evtushenko L.I."/>
            <person name="Kublanov I.V."/>
        </authorList>
    </citation>
    <scope>NUCLEOTIDE SEQUENCE</scope>
    <source>
        <strain evidence="1">DSM 106523</strain>
    </source>
</reference>
<protein>
    <submittedName>
        <fullName evidence="1">Uncharacterized protein</fullName>
    </submittedName>
</protein>